<dbReference type="InterPro" id="IPR011009">
    <property type="entry name" value="Kinase-like_dom_sf"/>
</dbReference>
<dbReference type="GO" id="GO:0102193">
    <property type="term" value="F:protein-ribulosamine 3-kinase activity"/>
    <property type="evidence" value="ECO:0007669"/>
    <property type="project" value="UniProtKB-EC"/>
</dbReference>
<dbReference type="Gene3D" id="3.90.1200.10">
    <property type="match status" value="1"/>
</dbReference>
<keyword evidence="4" id="KW-1185">Reference proteome</keyword>
<accession>A0AAE0P3W7</accession>
<dbReference type="PANTHER" id="PTHR12149">
    <property type="entry name" value="FRUCTOSAMINE 3 KINASE-RELATED PROTEIN"/>
    <property type="match status" value="1"/>
</dbReference>
<evidence type="ECO:0000256" key="1">
    <source>
        <dbReference type="ARBA" id="ARBA00011961"/>
    </source>
</evidence>
<comment type="catalytic activity">
    <reaction evidence="2">
        <text>N(6)-D-ribulosyl-L-lysyl-[protein] + ATP = N(6)-(3-O-phospho-D-ribulosyl)-L-lysyl-[protein] + ADP + H(+)</text>
        <dbReference type="Rhea" id="RHEA:48432"/>
        <dbReference type="Rhea" id="RHEA-COMP:12103"/>
        <dbReference type="Rhea" id="RHEA-COMP:12104"/>
        <dbReference type="ChEBI" id="CHEBI:15378"/>
        <dbReference type="ChEBI" id="CHEBI:30616"/>
        <dbReference type="ChEBI" id="CHEBI:90418"/>
        <dbReference type="ChEBI" id="CHEBI:90420"/>
        <dbReference type="ChEBI" id="CHEBI:456216"/>
        <dbReference type="EC" id="2.7.1.172"/>
    </reaction>
    <physiologicalReaction direction="left-to-right" evidence="2">
        <dbReference type="Rhea" id="RHEA:48433"/>
    </physiologicalReaction>
</comment>
<proteinExistence type="predicted"/>
<dbReference type="PANTHER" id="PTHR12149:SF8">
    <property type="entry name" value="PROTEIN-RIBULOSAMINE 3-KINASE"/>
    <property type="match status" value="1"/>
</dbReference>
<dbReference type="GO" id="GO:0016301">
    <property type="term" value="F:kinase activity"/>
    <property type="evidence" value="ECO:0007669"/>
    <property type="project" value="UniProtKB-KW"/>
</dbReference>
<dbReference type="Proteomes" id="UP001285441">
    <property type="component" value="Unassembled WGS sequence"/>
</dbReference>
<organism evidence="3 4">
    <name type="scientific">Podospora didyma</name>
    <dbReference type="NCBI Taxonomy" id="330526"/>
    <lineage>
        <taxon>Eukaryota</taxon>
        <taxon>Fungi</taxon>
        <taxon>Dikarya</taxon>
        <taxon>Ascomycota</taxon>
        <taxon>Pezizomycotina</taxon>
        <taxon>Sordariomycetes</taxon>
        <taxon>Sordariomycetidae</taxon>
        <taxon>Sordariales</taxon>
        <taxon>Podosporaceae</taxon>
        <taxon>Podospora</taxon>
    </lineage>
</organism>
<gene>
    <name evidence="3" type="ORF">B0H63DRAFT_491113</name>
</gene>
<dbReference type="SUPFAM" id="SSF56112">
    <property type="entry name" value="Protein kinase-like (PK-like)"/>
    <property type="match status" value="1"/>
</dbReference>
<dbReference type="AlphaFoldDB" id="A0AAE0P3W7"/>
<dbReference type="EMBL" id="JAULSW010000001">
    <property type="protein sequence ID" value="KAK3392862.1"/>
    <property type="molecule type" value="Genomic_DNA"/>
</dbReference>
<protein>
    <recommendedName>
        <fullName evidence="1">protein-ribulosamine 3-kinase</fullName>
        <ecNumber evidence="1">2.7.1.172</ecNumber>
    </recommendedName>
</protein>
<dbReference type="InterPro" id="IPR016477">
    <property type="entry name" value="Fructo-/Ketosamine-3-kinase"/>
</dbReference>
<keyword evidence="3" id="KW-0418">Kinase</keyword>
<keyword evidence="3" id="KW-0808">Transferase</keyword>
<reference evidence="3" key="1">
    <citation type="journal article" date="2023" name="Mol. Phylogenet. Evol.">
        <title>Genome-scale phylogeny and comparative genomics of the fungal order Sordariales.</title>
        <authorList>
            <person name="Hensen N."/>
            <person name="Bonometti L."/>
            <person name="Westerberg I."/>
            <person name="Brannstrom I.O."/>
            <person name="Guillou S."/>
            <person name="Cros-Aarteil S."/>
            <person name="Calhoun S."/>
            <person name="Haridas S."/>
            <person name="Kuo A."/>
            <person name="Mondo S."/>
            <person name="Pangilinan J."/>
            <person name="Riley R."/>
            <person name="LaButti K."/>
            <person name="Andreopoulos B."/>
            <person name="Lipzen A."/>
            <person name="Chen C."/>
            <person name="Yan M."/>
            <person name="Daum C."/>
            <person name="Ng V."/>
            <person name="Clum A."/>
            <person name="Steindorff A."/>
            <person name="Ohm R.A."/>
            <person name="Martin F."/>
            <person name="Silar P."/>
            <person name="Natvig D.O."/>
            <person name="Lalanne C."/>
            <person name="Gautier V."/>
            <person name="Ament-Velasquez S.L."/>
            <person name="Kruys A."/>
            <person name="Hutchinson M.I."/>
            <person name="Powell A.J."/>
            <person name="Barry K."/>
            <person name="Miller A.N."/>
            <person name="Grigoriev I.V."/>
            <person name="Debuchy R."/>
            <person name="Gladieux P."/>
            <person name="Hiltunen Thoren M."/>
            <person name="Johannesson H."/>
        </authorList>
    </citation>
    <scope>NUCLEOTIDE SEQUENCE</scope>
    <source>
        <strain evidence="3">CBS 232.78</strain>
    </source>
</reference>
<name>A0AAE0P3W7_9PEZI</name>
<dbReference type="Pfam" id="PF03881">
    <property type="entry name" value="Fructosamin_kin"/>
    <property type="match status" value="1"/>
</dbReference>
<evidence type="ECO:0000256" key="2">
    <source>
        <dbReference type="ARBA" id="ARBA00048655"/>
    </source>
</evidence>
<reference evidence="3" key="2">
    <citation type="submission" date="2023-06" db="EMBL/GenBank/DDBJ databases">
        <authorList>
            <consortium name="Lawrence Berkeley National Laboratory"/>
            <person name="Haridas S."/>
            <person name="Hensen N."/>
            <person name="Bonometti L."/>
            <person name="Westerberg I."/>
            <person name="Brannstrom I.O."/>
            <person name="Guillou S."/>
            <person name="Cros-Aarteil S."/>
            <person name="Calhoun S."/>
            <person name="Kuo A."/>
            <person name="Mondo S."/>
            <person name="Pangilinan J."/>
            <person name="Riley R."/>
            <person name="LaButti K."/>
            <person name="Andreopoulos B."/>
            <person name="Lipzen A."/>
            <person name="Chen C."/>
            <person name="Yanf M."/>
            <person name="Daum C."/>
            <person name="Ng V."/>
            <person name="Clum A."/>
            <person name="Steindorff A."/>
            <person name="Ohm R."/>
            <person name="Martin F."/>
            <person name="Silar P."/>
            <person name="Natvig D."/>
            <person name="Lalanne C."/>
            <person name="Gautier V."/>
            <person name="Ament-velasquez S.L."/>
            <person name="Kruys A."/>
            <person name="Hutchinson M.I."/>
            <person name="Powell A.J."/>
            <person name="Barry K."/>
            <person name="Miller A.N."/>
            <person name="Grigoriev I.V."/>
            <person name="Debuchy R."/>
            <person name="Gladieux P."/>
            <person name="Thoren M.H."/>
            <person name="Johannesson H."/>
        </authorList>
    </citation>
    <scope>NUCLEOTIDE SEQUENCE</scope>
    <source>
        <strain evidence="3">CBS 232.78</strain>
    </source>
</reference>
<evidence type="ECO:0000313" key="4">
    <source>
        <dbReference type="Proteomes" id="UP001285441"/>
    </source>
</evidence>
<comment type="caution">
    <text evidence="3">The sequence shown here is derived from an EMBL/GenBank/DDBJ whole genome shotgun (WGS) entry which is preliminary data.</text>
</comment>
<dbReference type="EC" id="2.7.1.172" evidence="1"/>
<evidence type="ECO:0000313" key="3">
    <source>
        <dbReference type="EMBL" id="KAK3392862.1"/>
    </source>
</evidence>
<sequence length="315" mass="35253">MGQQESDSLPEGLEFVNVTALSDLKSLWSKIAKVEARAQDGSTRLFFLKTASGDSAKAMFEGEFEGMVAIHEASSTGFAPKPIAWGEFRDLPGRYFFLEEFVEMADDGTLPDPEDLASKLAQMHKSSASPTGKFGFHVTTCNGTTPQKVEWEESWAAFFARGLQLIDAITPMFEKVVPHLLGRLQQGPNPIKHSLIHGDLWCGNTAVNKKNGATVTFDPAAFYGHNEYDLGNWRPVRNRFGKAYIDAYLRHYSPAEPKEEFDNRNLLYSMYDLLFLDSALCILFPGEEQSVQVKKAMIEDMNYLSDKYNDTSKSS</sequence>